<accession>A0A7S3GAK3</accession>
<keyword evidence="3" id="KW-0813">Transport</keyword>
<gene>
    <name evidence="9" type="ORF">PBIL07802_LOCUS18640</name>
</gene>
<feature type="region of interest" description="Disordered" evidence="7">
    <location>
        <begin position="215"/>
        <end position="244"/>
    </location>
</feature>
<comment type="similarity">
    <text evidence="2">Belongs to the SLC29A/ENT transporter (TC 2.A.57) family.</text>
</comment>
<feature type="transmembrane region" description="Helical" evidence="8">
    <location>
        <begin position="407"/>
        <end position="427"/>
    </location>
</feature>
<proteinExistence type="inferred from homology"/>
<dbReference type="PANTHER" id="PTHR10332:SF10">
    <property type="entry name" value="EQUILIBRATIVE NUCLEOSIDE TRANSPORTER 4"/>
    <property type="match status" value="1"/>
</dbReference>
<feature type="transmembrane region" description="Helical" evidence="8">
    <location>
        <begin position="64"/>
        <end position="83"/>
    </location>
</feature>
<feature type="transmembrane region" description="Helical" evidence="8">
    <location>
        <begin position="298"/>
        <end position="320"/>
    </location>
</feature>
<reference evidence="9" key="1">
    <citation type="submission" date="2021-01" db="EMBL/GenBank/DDBJ databases">
        <authorList>
            <person name="Corre E."/>
            <person name="Pelletier E."/>
            <person name="Niang G."/>
            <person name="Scheremetjew M."/>
            <person name="Finn R."/>
            <person name="Kale V."/>
            <person name="Holt S."/>
            <person name="Cochrane G."/>
            <person name="Meng A."/>
            <person name="Brown T."/>
            <person name="Cohen L."/>
        </authorList>
    </citation>
    <scope>NUCLEOTIDE SEQUENCE</scope>
    <source>
        <strain evidence="9">NIES-2562</strain>
    </source>
</reference>
<dbReference type="AlphaFoldDB" id="A0A7S3GAK3"/>
<keyword evidence="4 8" id="KW-0812">Transmembrane</keyword>
<dbReference type="PANTHER" id="PTHR10332">
    <property type="entry name" value="EQUILIBRATIVE NUCLEOSIDE TRANSPORTER"/>
    <property type="match status" value="1"/>
</dbReference>
<keyword evidence="5 8" id="KW-1133">Transmembrane helix</keyword>
<protein>
    <submittedName>
        <fullName evidence="9">Uncharacterized protein</fullName>
    </submittedName>
</protein>
<feature type="transmembrane region" description="Helical" evidence="8">
    <location>
        <begin position="178"/>
        <end position="199"/>
    </location>
</feature>
<feature type="transmembrane region" description="Helical" evidence="8">
    <location>
        <begin position="381"/>
        <end position="401"/>
    </location>
</feature>
<dbReference type="Pfam" id="PF01733">
    <property type="entry name" value="Nucleoside_tran"/>
    <property type="match status" value="1"/>
</dbReference>
<feature type="transmembrane region" description="Helical" evidence="8">
    <location>
        <begin position="144"/>
        <end position="166"/>
    </location>
</feature>
<feature type="transmembrane region" description="Helical" evidence="8">
    <location>
        <begin position="25"/>
        <end position="44"/>
    </location>
</feature>
<dbReference type="GO" id="GO:0005886">
    <property type="term" value="C:plasma membrane"/>
    <property type="evidence" value="ECO:0007669"/>
    <property type="project" value="TreeGrafter"/>
</dbReference>
<name>A0A7S3GAK3_9EUKA</name>
<evidence type="ECO:0000256" key="5">
    <source>
        <dbReference type="ARBA" id="ARBA00022989"/>
    </source>
</evidence>
<evidence type="ECO:0000256" key="2">
    <source>
        <dbReference type="ARBA" id="ARBA00007965"/>
    </source>
</evidence>
<evidence type="ECO:0000256" key="7">
    <source>
        <dbReference type="SAM" id="MobiDB-lite"/>
    </source>
</evidence>
<dbReference type="EMBL" id="HBIB01028605">
    <property type="protein sequence ID" value="CAE0256385.1"/>
    <property type="molecule type" value="Transcribed_RNA"/>
</dbReference>
<dbReference type="InterPro" id="IPR002259">
    <property type="entry name" value="Eqnu_transpt"/>
</dbReference>
<evidence type="ECO:0000256" key="3">
    <source>
        <dbReference type="ARBA" id="ARBA00022448"/>
    </source>
</evidence>
<dbReference type="InterPro" id="IPR036259">
    <property type="entry name" value="MFS_trans_sf"/>
</dbReference>
<feature type="transmembrane region" description="Helical" evidence="8">
    <location>
        <begin position="116"/>
        <end position="137"/>
    </location>
</feature>
<feature type="transmembrane region" description="Helical" evidence="8">
    <location>
        <begin position="472"/>
        <end position="493"/>
    </location>
</feature>
<evidence type="ECO:0000256" key="1">
    <source>
        <dbReference type="ARBA" id="ARBA00004141"/>
    </source>
</evidence>
<evidence type="ECO:0000256" key="8">
    <source>
        <dbReference type="SAM" id="Phobius"/>
    </source>
</evidence>
<dbReference type="GO" id="GO:0005337">
    <property type="term" value="F:nucleoside transmembrane transporter activity"/>
    <property type="evidence" value="ECO:0007669"/>
    <property type="project" value="InterPro"/>
</dbReference>
<sequence length="501" mass="54163">MGKKTGCLRDPPPLRGSQPPKDKYNAAYIILFILGAGFLLPWNGFLSAVDYFTGLYPDVNIESLFSAVYMPSLLVCVVITIFVGQKIPIVVRIVGGYALLLVIVLITMFIQEEVTQLVLVLLMGFGDAIVQGTLYGLAGQLPPAYTGGLMTGIGAAGIITALIRIITKLIIPDARTSFLLYFGVGALVLVLCIILFFVFQRLPIVRYYRSDQDGRVEDEEEGTNGRKRGKEMGEQGGEEEEEEVAYNEYKSPAAAEKVVLAVSDSAGNGQGGEDEFGMEEKKGFKHTLFKYLKRVGTVFWVVKVPFILVFITFTITISLFPGLTSVIKPQNSTVFVGDDASWFPVILVAAFQVFDFIGRMITKLPILTNYVVFPPSERHGYAYASLFGLSRVVFVPIFIFFVHPRLIVGDVAAIATVSAFALSNGYIGSVTMMMGPEILCRAIETNVGNLKTKLEGMNTPALRELAGTVMGFGLMSGLTAGAICGAAIVPAVLGNTTAAGE</sequence>
<feature type="transmembrane region" description="Helical" evidence="8">
    <location>
        <begin position="340"/>
        <end position="361"/>
    </location>
</feature>
<organism evidence="9">
    <name type="scientific">Palpitomonas bilix</name>
    <dbReference type="NCBI Taxonomy" id="652834"/>
    <lineage>
        <taxon>Eukaryota</taxon>
        <taxon>Eukaryota incertae sedis</taxon>
    </lineage>
</organism>
<keyword evidence="6 8" id="KW-0472">Membrane</keyword>
<dbReference type="PRINTS" id="PR01130">
    <property type="entry name" value="DERENTRNSPRT"/>
</dbReference>
<dbReference type="SUPFAM" id="SSF103473">
    <property type="entry name" value="MFS general substrate transporter"/>
    <property type="match status" value="1"/>
</dbReference>
<feature type="transmembrane region" description="Helical" evidence="8">
    <location>
        <begin position="90"/>
        <end position="110"/>
    </location>
</feature>
<evidence type="ECO:0000256" key="6">
    <source>
        <dbReference type="ARBA" id="ARBA00023136"/>
    </source>
</evidence>
<evidence type="ECO:0000313" key="9">
    <source>
        <dbReference type="EMBL" id="CAE0256385.1"/>
    </source>
</evidence>
<evidence type="ECO:0000256" key="4">
    <source>
        <dbReference type="ARBA" id="ARBA00022692"/>
    </source>
</evidence>
<comment type="subcellular location">
    <subcellularLocation>
        <location evidence="1">Membrane</location>
        <topology evidence="1">Multi-pass membrane protein</topology>
    </subcellularLocation>
</comment>